<proteinExistence type="predicted"/>
<protein>
    <submittedName>
        <fullName evidence="1">Uncharacterized protein</fullName>
    </submittedName>
</protein>
<evidence type="ECO:0000313" key="1">
    <source>
        <dbReference type="EMBL" id="SEL62245.1"/>
    </source>
</evidence>
<dbReference type="EMBL" id="FOAJ01000010">
    <property type="protein sequence ID" value="SEL62245.1"/>
    <property type="molecule type" value="Genomic_DNA"/>
</dbReference>
<keyword evidence="2" id="KW-1185">Reference proteome</keyword>
<name>A0A1H7RQ09_9BURK</name>
<organism evidence="1 2">
    <name type="scientific">Paraburkholderia caballeronis</name>
    <dbReference type="NCBI Taxonomy" id="416943"/>
    <lineage>
        <taxon>Bacteria</taxon>
        <taxon>Pseudomonadati</taxon>
        <taxon>Pseudomonadota</taxon>
        <taxon>Betaproteobacteria</taxon>
        <taxon>Burkholderiales</taxon>
        <taxon>Burkholderiaceae</taxon>
        <taxon>Paraburkholderia</taxon>
    </lineage>
</organism>
<gene>
    <name evidence="1" type="ORF">SAMN05192542_110130</name>
</gene>
<dbReference type="Proteomes" id="UP000199120">
    <property type="component" value="Unassembled WGS sequence"/>
</dbReference>
<dbReference type="AlphaFoldDB" id="A0A1H7RQ09"/>
<evidence type="ECO:0000313" key="2">
    <source>
        <dbReference type="Proteomes" id="UP000199120"/>
    </source>
</evidence>
<dbReference type="STRING" id="416943.SAMN05445871_5504"/>
<sequence>MKYRGAKSAITLVPKSEESEEINPGRPDQVTTTWYEVYGGKITGEYEMMSQGANVYSMTYKNYGTRKQIPFTFDPEALGKNGSECIW</sequence>
<accession>A0A1H7RQ09</accession>
<reference evidence="2" key="1">
    <citation type="submission" date="2016-10" db="EMBL/GenBank/DDBJ databases">
        <authorList>
            <person name="Varghese N."/>
            <person name="Submissions S."/>
        </authorList>
    </citation>
    <scope>NUCLEOTIDE SEQUENCE [LARGE SCALE GENOMIC DNA]</scope>
    <source>
        <strain evidence="2">LMG 26416</strain>
    </source>
</reference>